<evidence type="ECO:0000313" key="3">
    <source>
        <dbReference type="Proteomes" id="UP000534286"/>
    </source>
</evidence>
<name>A0A7W7S291_9ACTN</name>
<keyword evidence="3" id="KW-1185">Reference proteome</keyword>
<comment type="caution">
    <text evidence="2">The sequence shown here is derived from an EMBL/GenBank/DDBJ whole genome shotgun (WGS) entry which is preliminary data.</text>
</comment>
<organism evidence="2 3">
    <name type="scientific">Streptosporangium album</name>
    <dbReference type="NCBI Taxonomy" id="47479"/>
    <lineage>
        <taxon>Bacteria</taxon>
        <taxon>Bacillati</taxon>
        <taxon>Actinomycetota</taxon>
        <taxon>Actinomycetes</taxon>
        <taxon>Streptosporangiales</taxon>
        <taxon>Streptosporangiaceae</taxon>
        <taxon>Streptosporangium</taxon>
    </lineage>
</organism>
<dbReference type="Gene3D" id="3.30.565.10">
    <property type="entry name" value="Histidine kinase-like ATPase, C-terminal domain"/>
    <property type="match status" value="1"/>
</dbReference>
<evidence type="ECO:0000256" key="1">
    <source>
        <dbReference type="SAM" id="MobiDB-lite"/>
    </source>
</evidence>
<dbReference type="RefSeq" id="WP_184758529.1">
    <property type="nucleotide sequence ID" value="NZ_BAABEK010000053.1"/>
</dbReference>
<dbReference type="AlphaFoldDB" id="A0A7W7S291"/>
<accession>A0A7W7S291</accession>
<dbReference type="InterPro" id="IPR036890">
    <property type="entry name" value="HATPase_C_sf"/>
</dbReference>
<feature type="region of interest" description="Disordered" evidence="1">
    <location>
        <begin position="1"/>
        <end position="22"/>
    </location>
</feature>
<gene>
    <name evidence="2" type="ORF">FHR32_006975</name>
</gene>
<dbReference type="EMBL" id="JACHJU010000003">
    <property type="protein sequence ID" value="MBB4942589.1"/>
    <property type="molecule type" value="Genomic_DNA"/>
</dbReference>
<evidence type="ECO:0000313" key="2">
    <source>
        <dbReference type="EMBL" id="MBB4942589.1"/>
    </source>
</evidence>
<dbReference type="Proteomes" id="UP000534286">
    <property type="component" value="Unassembled WGS sequence"/>
</dbReference>
<reference evidence="2 3" key="1">
    <citation type="submission" date="2020-08" db="EMBL/GenBank/DDBJ databases">
        <title>Sequencing the genomes of 1000 actinobacteria strains.</title>
        <authorList>
            <person name="Klenk H.-P."/>
        </authorList>
    </citation>
    <scope>NUCLEOTIDE SEQUENCE [LARGE SCALE GENOMIC DNA]</scope>
    <source>
        <strain evidence="2 3">DSM 43023</strain>
    </source>
</reference>
<protein>
    <submittedName>
        <fullName evidence="2">Uncharacterized protein</fullName>
    </submittedName>
</protein>
<sequence length="80" mass="8810">MFDEPAGRPCRAGSLWTQEAPRAPQPTLADLDWLLGESRSVGVPVERRDEGVVGGLPAMVEHAAYRVVQEALTNVRWSPR</sequence>
<proteinExistence type="predicted"/>